<name>A0A1W2TL52_ROSNE</name>
<feature type="transmembrane region" description="Helical" evidence="2">
    <location>
        <begin position="253"/>
        <end position="276"/>
    </location>
</feature>
<sequence>MQQSWLLRYSLLIVAATREALTYSHEVNPSVELASSVLTQKPPVEEPTLHEVVIHEVIGEKPRSGMLLGRAVELTSVPVERGAPVSQIPMPTAMPLLRQRQDDGQIQALSEQLRSLSQSATDAISSISSSASSVSQSAQSVRQSADQAVQSANQEADQVSRQLSQTQSSASSAVSAVNARASEQISRSLSSMSSQILSVQSSANNAVSSARVAASQFAASKIQAFKADASGTGGSTSSPVEPAQPSSISTSNLAIIVTVSIIGTAVLSTASSCLFLRYRRKRSSRKGEALDGKTKTYEKPIAVRGSPSPRFPRFEGGSRSPTDNFRLPSLSPIVRSKKAQREARNNTAPTTSGYSNQEVGERGRALTSDVDSKPDDEASMKSSVFRLQKDNGVSSATTVRLIRVGSDKGKSPASAGFQQTATEPMPPLPAVATLDRSPKMTPVSALNRPNTQYPSQSNIVAQPPRTTEPPPNERRVSARSTRNSETETPGWRPPIRLTTASQNRFVFRDSSDMESNEPTPTNTSPVSPPNPNRTTLRASSLAGAMSSGQPKNAAGTFATFPRGRTGPPRESMLNRGRPRLSSVATGPRGDDISRRELSGAGGGRNISTRSSRDIFNDR</sequence>
<proteinExistence type="predicted"/>
<keyword evidence="2" id="KW-0472">Membrane</keyword>
<feature type="region of interest" description="Disordered" evidence="1">
    <location>
        <begin position="285"/>
        <end position="386"/>
    </location>
</feature>
<dbReference type="OMA" id="QSMGDQQ"/>
<dbReference type="OrthoDB" id="4772682at2759"/>
<feature type="signal peptide" evidence="3">
    <location>
        <begin position="1"/>
        <end position="22"/>
    </location>
</feature>
<dbReference type="AlphaFoldDB" id="A0A1W2TL52"/>
<organism evidence="4">
    <name type="scientific">Rosellinia necatrix</name>
    <name type="common">White root-rot fungus</name>
    <dbReference type="NCBI Taxonomy" id="77044"/>
    <lineage>
        <taxon>Eukaryota</taxon>
        <taxon>Fungi</taxon>
        <taxon>Dikarya</taxon>
        <taxon>Ascomycota</taxon>
        <taxon>Pezizomycotina</taxon>
        <taxon>Sordariomycetes</taxon>
        <taxon>Xylariomycetidae</taxon>
        <taxon>Xylariales</taxon>
        <taxon>Xylariaceae</taxon>
        <taxon>Rosellinia</taxon>
    </lineage>
</organism>
<gene>
    <name evidence="4" type="ORF">SAMD00023353_3400820</name>
</gene>
<feature type="compositionally biased region" description="Low complexity" evidence="1">
    <location>
        <begin position="160"/>
        <end position="171"/>
    </location>
</feature>
<evidence type="ECO:0000256" key="1">
    <source>
        <dbReference type="SAM" id="MobiDB-lite"/>
    </source>
</evidence>
<feature type="compositionally biased region" description="Basic and acidic residues" evidence="1">
    <location>
        <begin position="359"/>
        <end position="379"/>
    </location>
</feature>
<dbReference type="EMBL" id="DF977479">
    <property type="protein sequence ID" value="GAP89001.2"/>
    <property type="molecule type" value="Genomic_DNA"/>
</dbReference>
<evidence type="ECO:0000313" key="5">
    <source>
        <dbReference type="Proteomes" id="UP000054516"/>
    </source>
</evidence>
<feature type="chain" id="PRO_5012167511" description="Transmembrane protein" evidence="3">
    <location>
        <begin position="23"/>
        <end position="618"/>
    </location>
</feature>
<feature type="region of interest" description="Disordered" evidence="1">
    <location>
        <begin position="138"/>
        <end position="171"/>
    </location>
</feature>
<accession>A0A1W2TL52</accession>
<keyword evidence="5" id="KW-1185">Reference proteome</keyword>
<keyword evidence="3" id="KW-0732">Signal</keyword>
<feature type="compositionally biased region" description="Basic and acidic residues" evidence="1">
    <location>
        <begin position="285"/>
        <end position="298"/>
    </location>
</feature>
<evidence type="ECO:0000256" key="2">
    <source>
        <dbReference type="SAM" id="Phobius"/>
    </source>
</evidence>
<feature type="compositionally biased region" description="Polar residues" evidence="1">
    <location>
        <begin position="478"/>
        <end position="487"/>
    </location>
</feature>
<keyword evidence="2" id="KW-0812">Transmembrane</keyword>
<feature type="region of interest" description="Disordered" evidence="1">
    <location>
        <begin position="403"/>
        <end position="618"/>
    </location>
</feature>
<feature type="compositionally biased region" description="Basic and acidic residues" evidence="1">
    <location>
        <begin position="588"/>
        <end position="597"/>
    </location>
</feature>
<feature type="compositionally biased region" description="Low complexity" evidence="1">
    <location>
        <begin position="516"/>
        <end position="525"/>
    </location>
</feature>
<evidence type="ECO:0008006" key="6">
    <source>
        <dbReference type="Google" id="ProtNLM"/>
    </source>
</evidence>
<keyword evidence="2" id="KW-1133">Transmembrane helix</keyword>
<feature type="compositionally biased region" description="Polar residues" evidence="1">
    <location>
        <begin position="447"/>
        <end position="460"/>
    </location>
</feature>
<dbReference type="Proteomes" id="UP000054516">
    <property type="component" value="Unassembled WGS sequence"/>
</dbReference>
<protein>
    <recommendedName>
        <fullName evidence="6">Transmembrane protein</fullName>
    </recommendedName>
</protein>
<feature type="compositionally biased region" description="Low complexity" evidence="1">
    <location>
        <begin position="138"/>
        <end position="152"/>
    </location>
</feature>
<evidence type="ECO:0000313" key="4">
    <source>
        <dbReference type="EMBL" id="GAP89001.2"/>
    </source>
</evidence>
<feature type="compositionally biased region" description="Polar residues" evidence="1">
    <location>
        <begin position="345"/>
        <end position="358"/>
    </location>
</feature>
<reference evidence="4" key="1">
    <citation type="submission" date="2016-03" db="EMBL/GenBank/DDBJ databases">
        <title>Draft genome sequence of Rosellinia necatrix.</title>
        <authorList>
            <person name="Kanematsu S."/>
        </authorList>
    </citation>
    <scope>NUCLEOTIDE SEQUENCE [LARGE SCALE GENOMIC DNA]</scope>
    <source>
        <strain evidence="4">W97</strain>
    </source>
</reference>
<evidence type="ECO:0000256" key="3">
    <source>
        <dbReference type="SAM" id="SignalP"/>
    </source>
</evidence>